<reference evidence="6 7" key="1">
    <citation type="journal article" date="2015" name="Int. J. Syst. Evol. Microbiol.">
        <title>Carboxylicivirga linearis sp. nov., isolated from a sea cucumber culture pond.</title>
        <authorList>
            <person name="Wang F.Q."/>
            <person name="Zhou Y.X."/>
            <person name="Lin X.Z."/>
            <person name="Chen G.J."/>
            <person name="Du Z.J."/>
        </authorList>
    </citation>
    <scope>NUCLEOTIDE SEQUENCE [LARGE SCALE GENOMIC DNA]</scope>
    <source>
        <strain evidence="6 7">FB218</strain>
    </source>
</reference>
<dbReference type="SUPFAM" id="SSF63829">
    <property type="entry name" value="Calcium-dependent phosphotriesterase"/>
    <property type="match status" value="2"/>
</dbReference>
<dbReference type="EMBL" id="JAGUCO010000012">
    <property type="protein sequence ID" value="MBS2099583.1"/>
    <property type="molecule type" value="Genomic_DNA"/>
</dbReference>
<dbReference type="InterPro" id="IPR018060">
    <property type="entry name" value="HTH_AraC"/>
</dbReference>
<evidence type="ECO:0000259" key="5">
    <source>
        <dbReference type="PROSITE" id="PS01124"/>
    </source>
</evidence>
<dbReference type="Pfam" id="PF12833">
    <property type="entry name" value="HTH_18"/>
    <property type="match status" value="1"/>
</dbReference>
<dbReference type="Gene3D" id="2.130.10.10">
    <property type="entry name" value="YVTN repeat-like/Quinoprotein amine dehydrogenase"/>
    <property type="match status" value="2"/>
</dbReference>
<sequence length="948" mass="109818">MLQSLQIHKKHRSLLLIILLVIINVNSFAQEINLREIPSLDKLPVNAIHRIYQDSDGYMWYGTFNGLCRYDGYNIKTIRSDFKHPNLLADNYITYIIEDHEKHIWFGTLKGAYILDKSTFHITPVNLEGITDKNVFTINVTKDGSIWISVKGALLQFKSDGTLIRKHIIEYNNQPDFVYLVYEDKAGDLLISIPPGGLYKFNKEKDSFEPYFPHPQYKYIERIIWYETHNCYWLGTWGHGIIRFDPTNQNQPYTPQPLPVDILGNPTGNLFHMVQDDVLNYLWVTTQKNLFAFRIKEDGNLEQVDTSPFLPAENKILYEIIKDKEGKLWVSAFDNKSFIVDIRKHITKEYPLTALRQQIMANPSVTALCFDKKDMLWFSQERYGLCTYDLKENKIKHYQQCEDTKNLPFWDVIAFNQSKTSNRVWTIAMNETIYGLRQENMDIKVDIKIQLHDAIENAGRPTTLYEDSKNNLWIGTSNSLFKYHIPSKKLSIVSKDLGYISGISQTSEENIWVAIKNKGICHVNSEIQTKIYPASKDFVCIDATSDGILWIGTAQGEILKFNSENGNIEDYSIPCGMKGDIINNIVVDEYNHLWIITNQLIKEYNPNNSAYRVFNTRNPDFLLDRLLPKAVFYNQREKIFFGGISGIVSISPSQQLEGIPEHVITYITDVKVMDKSILNDTTKTKFTNNGIVIDPQDQNIEIAFSSLDFHNLEQVRYAYRLKGIDNEWVILNEGKNTAFYNKLPKGTYTFQVKATDKHGLWSNEITELTIIRLPFWYESSWAYLIYIFLATAILGYIIYINRKRIELQSRKKWADSAELVKMHQYLEQNKNQQSHEFKELDQMLIDKATKAVLEHLGDSKFNVETLAESMNMSRSTLSRKIKLITGKTAFDFIKQIKMHQACQLLESKTATINDVMIALGYNDYKSFTNSFKSIYGVSPSEYQKNAKS</sequence>
<feature type="transmembrane region" description="Helical" evidence="4">
    <location>
        <begin position="781"/>
        <end position="801"/>
    </location>
</feature>
<dbReference type="InterPro" id="IPR013783">
    <property type="entry name" value="Ig-like_fold"/>
</dbReference>
<dbReference type="InterPro" id="IPR009057">
    <property type="entry name" value="Homeodomain-like_sf"/>
</dbReference>
<dbReference type="Proteomes" id="UP000708576">
    <property type="component" value="Unassembled WGS sequence"/>
</dbReference>
<dbReference type="InterPro" id="IPR011123">
    <property type="entry name" value="Y_Y_Y"/>
</dbReference>
<name>A0ABS5JXM4_9BACT</name>
<evidence type="ECO:0000313" key="6">
    <source>
        <dbReference type="EMBL" id="MBS2099583.1"/>
    </source>
</evidence>
<keyword evidence="4" id="KW-0472">Membrane</keyword>
<protein>
    <submittedName>
        <fullName evidence="6">Helix-turn-helix domain-containing protein</fullName>
    </submittedName>
</protein>
<dbReference type="SUPFAM" id="SSF46689">
    <property type="entry name" value="Homeodomain-like"/>
    <property type="match status" value="1"/>
</dbReference>
<comment type="caution">
    <text evidence="6">The sequence shown here is derived from an EMBL/GenBank/DDBJ whole genome shotgun (WGS) entry which is preliminary data.</text>
</comment>
<dbReference type="Gene3D" id="1.10.10.60">
    <property type="entry name" value="Homeodomain-like"/>
    <property type="match status" value="1"/>
</dbReference>
<keyword evidence="4" id="KW-1133">Transmembrane helix</keyword>
<evidence type="ECO:0000313" key="7">
    <source>
        <dbReference type="Proteomes" id="UP000708576"/>
    </source>
</evidence>
<evidence type="ECO:0000256" key="1">
    <source>
        <dbReference type="ARBA" id="ARBA00022553"/>
    </source>
</evidence>
<keyword evidence="4" id="KW-0812">Transmembrane</keyword>
<accession>A0ABS5JXM4</accession>
<dbReference type="RefSeq" id="WP_212216824.1">
    <property type="nucleotide sequence ID" value="NZ_JAGUCO010000012.1"/>
</dbReference>
<keyword evidence="3" id="KW-0804">Transcription</keyword>
<evidence type="ECO:0000256" key="2">
    <source>
        <dbReference type="ARBA" id="ARBA00023015"/>
    </source>
</evidence>
<dbReference type="InterPro" id="IPR015943">
    <property type="entry name" value="WD40/YVTN_repeat-like_dom_sf"/>
</dbReference>
<evidence type="ECO:0000256" key="3">
    <source>
        <dbReference type="ARBA" id="ARBA00023163"/>
    </source>
</evidence>
<evidence type="ECO:0000256" key="4">
    <source>
        <dbReference type="SAM" id="Phobius"/>
    </source>
</evidence>
<dbReference type="PANTHER" id="PTHR43547:SF2">
    <property type="entry name" value="HYBRID SIGNAL TRANSDUCTION HISTIDINE KINASE C"/>
    <property type="match status" value="1"/>
</dbReference>
<dbReference type="PROSITE" id="PS01124">
    <property type="entry name" value="HTH_ARAC_FAMILY_2"/>
    <property type="match status" value="1"/>
</dbReference>
<dbReference type="Pfam" id="PF07495">
    <property type="entry name" value="Y_Y_Y"/>
    <property type="match status" value="1"/>
</dbReference>
<keyword evidence="2" id="KW-0805">Transcription regulation</keyword>
<dbReference type="InterPro" id="IPR011110">
    <property type="entry name" value="Reg_prop"/>
</dbReference>
<feature type="domain" description="HTH araC/xylS-type" evidence="5">
    <location>
        <begin position="846"/>
        <end position="945"/>
    </location>
</feature>
<dbReference type="Gene3D" id="2.60.40.10">
    <property type="entry name" value="Immunoglobulins"/>
    <property type="match status" value="1"/>
</dbReference>
<proteinExistence type="predicted"/>
<gene>
    <name evidence="6" type="ORF">KEM10_14910</name>
</gene>
<keyword evidence="7" id="KW-1185">Reference proteome</keyword>
<dbReference type="Pfam" id="PF07494">
    <property type="entry name" value="Reg_prop"/>
    <property type="match status" value="3"/>
</dbReference>
<keyword evidence="1" id="KW-0597">Phosphoprotein</keyword>
<organism evidence="6 7">
    <name type="scientific">Carboxylicivirga linearis</name>
    <dbReference type="NCBI Taxonomy" id="1628157"/>
    <lineage>
        <taxon>Bacteria</taxon>
        <taxon>Pseudomonadati</taxon>
        <taxon>Bacteroidota</taxon>
        <taxon>Bacteroidia</taxon>
        <taxon>Marinilabiliales</taxon>
        <taxon>Marinilabiliaceae</taxon>
        <taxon>Carboxylicivirga</taxon>
    </lineage>
</organism>
<dbReference type="PANTHER" id="PTHR43547">
    <property type="entry name" value="TWO-COMPONENT HISTIDINE KINASE"/>
    <property type="match status" value="1"/>
</dbReference>
<dbReference type="SMART" id="SM00342">
    <property type="entry name" value="HTH_ARAC"/>
    <property type="match status" value="1"/>
</dbReference>